<dbReference type="OrthoDB" id="9803027at2"/>
<dbReference type="GO" id="GO:0004038">
    <property type="term" value="F:allantoinase activity"/>
    <property type="evidence" value="ECO:0007669"/>
    <property type="project" value="TreeGrafter"/>
</dbReference>
<dbReference type="EMBL" id="ALYF01000010">
    <property type="protein sequence ID" value="EJW20502.1"/>
    <property type="molecule type" value="Genomic_DNA"/>
</dbReference>
<comment type="caution">
    <text evidence="5">The sequence shown here is derived from an EMBL/GenBank/DDBJ whole genome shotgun (WGS) entry which is preliminary data.</text>
</comment>
<dbReference type="InterPro" id="IPR011059">
    <property type="entry name" value="Metal-dep_hydrolase_composite"/>
</dbReference>
<dbReference type="InterPro" id="IPR050138">
    <property type="entry name" value="DHOase/Allantoinase_Hydrolase"/>
</dbReference>
<reference evidence="5 6" key="1">
    <citation type="journal article" date="2012" name="J. Bacteriol.">
        <title>Genome Sequence of Strain IMCC14465, Isolated from the East Sea, Belonging to the PS1 Clade of Alphaproteobacteria.</title>
        <authorList>
            <person name="Yang S.J."/>
            <person name="Kang I."/>
            <person name="Cho J.C."/>
        </authorList>
    </citation>
    <scope>NUCLEOTIDE SEQUENCE [LARGE SCALE GENOMIC DNA]</scope>
    <source>
        <strain evidence="5 6">IMCC14465</strain>
    </source>
</reference>
<keyword evidence="1" id="KW-0862">Zinc</keyword>
<dbReference type="GO" id="GO:0006221">
    <property type="term" value="P:pyrimidine nucleotide biosynthetic process"/>
    <property type="evidence" value="ECO:0007669"/>
    <property type="project" value="UniProtKB-KW"/>
</dbReference>
<dbReference type="GO" id="GO:0004151">
    <property type="term" value="F:dihydroorotase activity"/>
    <property type="evidence" value="ECO:0007669"/>
    <property type="project" value="InterPro"/>
</dbReference>
<dbReference type="Pfam" id="PF07969">
    <property type="entry name" value="Amidohydro_3"/>
    <property type="match status" value="1"/>
</dbReference>
<dbReference type="SUPFAM" id="SSF51338">
    <property type="entry name" value="Composite domain of metallo-dependent hydrolases"/>
    <property type="match status" value="1"/>
</dbReference>
<dbReference type="InterPro" id="IPR004722">
    <property type="entry name" value="DHOase"/>
</dbReference>
<dbReference type="Pfam" id="PF12890">
    <property type="entry name" value="DHOase"/>
    <property type="match status" value="1"/>
</dbReference>
<protein>
    <submittedName>
        <fullName evidence="5">Uncharacterized protein</fullName>
    </submittedName>
</protein>
<dbReference type="eggNOG" id="COG0044">
    <property type="taxonomic scope" value="Bacteria"/>
</dbReference>
<evidence type="ECO:0000259" key="4">
    <source>
        <dbReference type="Pfam" id="PF12890"/>
    </source>
</evidence>
<dbReference type="Gene3D" id="2.30.40.10">
    <property type="entry name" value="Urease, subunit C, domain 1"/>
    <property type="match status" value="1"/>
</dbReference>
<dbReference type="GO" id="GO:0005737">
    <property type="term" value="C:cytoplasm"/>
    <property type="evidence" value="ECO:0007669"/>
    <property type="project" value="TreeGrafter"/>
</dbReference>
<dbReference type="Proteomes" id="UP000004836">
    <property type="component" value="Unassembled WGS sequence"/>
</dbReference>
<dbReference type="GO" id="GO:0046872">
    <property type="term" value="F:metal ion binding"/>
    <property type="evidence" value="ECO:0007669"/>
    <property type="project" value="InterPro"/>
</dbReference>
<dbReference type="Gene3D" id="3.20.20.140">
    <property type="entry name" value="Metal-dependent hydrolases"/>
    <property type="match status" value="1"/>
</dbReference>
<dbReference type="NCBIfam" id="TIGR00857">
    <property type="entry name" value="pyrC_multi"/>
    <property type="match status" value="1"/>
</dbReference>
<feature type="domain" description="Dihydroorotase catalytic" evidence="4">
    <location>
        <begin position="52"/>
        <end position="239"/>
    </location>
</feature>
<proteinExistence type="predicted"/>
<evidence type="ECO:0000259" key="3">
    <source>
        <dbReference type="Pfam" id="PF07969"/>
    </source>
</evidence>
<keyword evidence="2" id="KW-0665">Pyrimidine biosynthesis</keyword>
<organism evidence="5 6">
    <name type="scientific">alpha proteobacterium IMCC14465</name>
    <dbReference type="NCBI Taxonomy" id="1220535"/>
    <lineage>
        <taxon>Bacteria</taxon>
        <taxon>Pseudomonadati</taxon>
        <taxon>Pseudomonadota</taxon>
        <taxon>Alphaproteobacteria</taxon>
        <taxon>PS1 clade</taxon>
    </lineage>
</organism>
<evidence type="ECO:0000256" key="2">
    <source>
        <dbReference type="ARBA" id="ARBA00022975"/>
    </source>
</evidence>
<evidence type="ECO:0000313" key="5">
    <source>
        <dbReference type="EMBL" id="EJW20502.1"/>
    </source>
</evidence>
<dbReference type="AlphaFoldDB" id="J9DU39"/>
<dbReference type="PANTHER" id="PTHR43668:SF2">
    <property type="entry name" value="ALLANTOINASE"/>
    <property type="match status" value="1"/>
</dbReference>
<name>J9DU39_9PROT</name>
<keyword evidence="6" id="KW-1185">Reference proteome</keyword>
<dbReference type="STRING" id="1220535.IMCC14465_17950"/>
<dbReference type="InterPro" id="IPR024403">
    <property type="entry name" value="DHOase_cat"/>
</dbReference>
<dbReference type="SUPFAM" id="SSF51556">
    <property type="entry name" value="Metallo-dependent hydrolases"/>
    <property type="match status" value="1"/>
</dbReference>
<gene>
    <name evidence="5" type="ORF">IMCC14465_17950</name>
</gene>
<dbReference type="PANTHER" id="PTHR43668">
    <property type="entry name" value="ALLANTOINASE"/>
    <property type="match status" value="1"/>
</dbReference>
<accession>J9DU39</accession>
<dbReference type="CDD" id="cd01317">
    <property type="entry name" value="DHOase_IIa"/>
    <property type="match status" value="1"/>
</dbReference>
<dbReference type="InterPro" id="IPR032466">
    <property type="entry name" value="Metal_Hydrolase"/>
</dbReference>
<sequence length="426" mass="45578">MMHAITNTRLFDPASGLDETGTILFNDESIIACGKDVKLPEGTTITDGTGLITISGLVDMQVFIGEPGEEYRETLATASQAAAAGGVTTMIMMPDTQPVIDDAALVDYISRRARGTAIVNVHPMAGITKGLDGEMMNEFGLLHEAGAVAFTDGNRSVMNARIMQKAMSYAAHFDALIMHHAIDANLVGEGVMNEGELAIRLGLAGIPVIAETIMIERDIRLVEATGARYHVAQISSRESIEIIRQAKSKGLPVTCGVSVNHLMLNQNDVENYRTFAKLMPPLRTEEDRQALIAALADGTIDVIVSGHNPQGEDAKRRPFGEAEFGSIGVETLLAAGLTLHHEIEVPLPRLIEAMSATPARLLGLKAGTLSVGHKADLALIDIDAPWIVDADSLHSRSKNAAIEGRKVQGKVMETFVAGKTVFKNND</sequence>
<dbReference type="PATRIC" id="fig|1220535.3.peg.1787"/>
<dbReference type="GO" id="GO:0006145">
    <property type="term" value="P:purine nucleobase catabolic process"/>
    <property type="evidence" value="ECO:0007669"/>
    <property type="project" value="TreeGrafter"/>
</dbReference>
<evidence type="ECO:0000313" key="6">
    <source>
        <dbReference type="Proteomes" id="UP000004836"/>
    </source>
</evidence>
<feature type="domain" description="Amidohydrolase 3" evidence="3">
    <location>
        <begin position="280"/>
        <end position="422"/>
    </location>
</feature>
<dbReference type="InterPro" id="IPR013108">
    <property type="entry name" value="Amidohydro_3"/>
</dbReference>
<evidence type="ECO:0000256" key="1">
    <source>
        <dbReference type="ARBA" id="ARBA00022833"/>
    </source>
</evidence>